<reference evidence="9 10" key="1">
    <citation type="submission" date="2024-02" db="EMBL/GenBank/DDBJ databases">
        <authorList>
            <person name="Chen Y."/>
            <person name="Shah S."/>
            <person name="Dougan E. K."/>
            <person name="Thang M."/>
            <person name="Chan C."/>
        </authorList>
    </citation>
    <scope>NUCLEOTIDE SEQUENCE [LARGE SCALE GENOMIC DNA]</scope>
</reference>
<feature type="transmembrane region" description="Helical" evidence="7">
    <location>
        <begin position="654"/>
        <end position="672"/>
    </location>
</feature>
<dbReference type="Proteomes" id="UP001642484">
    <property type="component" value="Unassembled WGS sequence"/>
</dbReference>
<evidence type="ECO:0000256" key="1">
    <source>
        <dbReference type="ARBA" id="ARBA00004141"/>
    </source>
</evidence>
<evidence type="ECO:0000259" key="8">
    <source>
        <dbReference type="PROSITE" id="PS50222"/>
    </source>
</evidence>
<dbReference type="PANTHER" id="PTHR10037:SF62">
    <property type="entry name" value="SODIUM CHANNEL PROTEIN 60E"/>
    <property type="match status" value="1"/>
</dbReference>
<dbReference type="Gene3D" id="1.20.120.350">
    <property type="entry name" value="Voltage-gated potassium channels. Chain C"/>
    <property type="match status" value="3"/>
</dbReference>
<feature type="transmembrane region" description="Helical" evidence="7">
    <location>
        <begin position="140"/>
        <end position="162"/>
    </location>
</feature>
<dbReference type="EMBL" id="CAXAMN010002780">
    <property type="protein sequence ID" value="CAK9001277.1"/>
    <property type="molecule type" value="Genomic_DNA"/>
</dbReference>
<dbReference type="InterPro" id="IPR043203">
    <property type="entry name" value="VGCC_Ca_Na"/>
</dbReference>
<organism evidence="9 10">
    <name type="scientific">Durusdinium trenchii</name>
    <dbReference type="NCBI Taxonomy" id="1381693"/>
    <lineage>
        <taxon>Eukaryota</taxon>
        <taxon>Sar</taxon>
        <taxon>Alveolata</taxon>
        <taxon>Dinophyceae</taxon>
        <taxon>Suessiales</taxon>
        <taxon>Symbiodiniaceae</taxon>
        <taxon>Durusdinium</taxon>
    </lineage>
</organism>
<dbReference type="PROSITE" id="PS50222">
    <property type="entry name" value="EF_HAND_2"/>
    <property type="match status" value="1"/>
</dbReference>
<keyword evidence="4 7" id="KW-1133">Transmembrane helix</keyword>
<feature type="transmembrane region" description="Helical" evidence="7">
    <location>
        <begin position="793"/>
        <end position="816"/>
    </location>
</feature>
<evidence type="ECO:0000256" key="4">
    <source>
        <dbReference type="ARBA" id="ARBA00022989"/>
    </source>
</evidence>
<protein>
    <recommendedName>
        <fullName evidence="8">EF-hand domain-containing protein</fullName>
    </recommendedName>
</protein>
<keyword evidence="3" id="KW-0106">Calcium</keyword>
<evidence type="ECO:0000256" key="5">
    <source>
        <dbReference type="ARBA" id="ARBA00023136"/>
    </source>
</evidence>
<feature type="transmembrane region" description="Helical" evidence="7">
    <location>
        <begin position="1188"/>
        <end position="1209"/>
    </location>
</feature>
<feature type="transmembrane region" description="Helical" evidence="7">
    <location>
        <begin position="1142"/>
        <end position="1168"/>
    </location>
</feature>
<gene>
    <name evidence="9" type="ORF">CCMP2556_LOCUS6387</name>
</gene>
<comment type="subcellular location">
    <subcellularLocation>
        <location evidence="1">Membrane</location>
        <topology evidence="1">Multi-pass membrane protein</topology>
    </subcellularLocation>
</comment>
<dbReference type="InterPro" id="IPR002048">
    <property type="entry name" value="EF_hand_dom"/>
</dbReference>
<dbReference type="SUPFAM" id="SSF47473">
    <property type="entry name" value="EF-hand"/>
    <property type="match status" value="2"/>
</dbReference>
<dbReference type="SUPFAM" id="SSF81324">
    <property type="entry name" value="Voltage-gated potassium channels"/>
    <property type="match status" value="2"/>
</dbReference>
<evidence type="ECO:0000256" key="7">
    <source>
        <dbReference type="SAM" id="Phobius"/>
    </source>
</evidence>
<dbReference type="PROSITE" id="PS00018">
    <property type="entry name" value="EF_HAND_1"/>
    <property type="match status" value="1"/>
</dbReference>
<dbReference type="PANTHER" id="PTHR10037">
    <property type="entry name" value="VOLTAGE-GATED CATION CHANNEL CALCIUM AND SODIUM"/>
    <property type="match status" value="1"/>
</dbReference>
<evidence type="ECO:0000256" key="3">
    <source>
        <dbReference type="ARBA" id="ARBA00022837"/>
    </source>
</evidence>
<keyword evidence="5 7" id="KW-0472">Membrane</keyword>
<feature type="region of interest" description="Disordered" evidence="6">
    <location>
        <begin position="53"/>
        <end position="86"/>
    </location>
</feature>
<sequence>MEEDATRQLLQNRRMEMMAYLEDWMWRLEESLMADPRSLNERLVATTSLAVTTGPSSLKDSYDRADETPVPASNAEEIQDPERSRSYQEANRFGRMDSYALAEIADRNVTDAFDRIVNQAFRGSGGLSARPRCQKVQQKVAMIMDSGAANTFFTLLILTNSIYLGVHLEITAQNFELSQNPVFFQIHLIYAIMFTIEALLRMVGAGTFFRYIWGPNWHWNILDLFVVISSWVEMAVEFASGEARSTNTNLRIVRVLRIGRLARVLRIVRVVRLFRALRTLVASLMGTLKSLFWSFLLLGLVVYIFGTLFLDVSLDFKEGKEPENVEMLALNEHFGDLSIACGTLFRSISNGFSWKIAADALRPAGEFWYWLFHFYVAFCSFALLNVMTGVFCNSAIKAAENDTELLVQSLVQMRKELREHVLNLFHSIDERGLGRVTISDFEKAFDTEAMQAFLQALQLGAVDAWTLFTSLDKDGDFEVSVDEFTERCLQLHGPAKSVDLFAVRMQNAKMDKQLRKIADAHARLELQLMQDWLWRLEESLQLPQSPKLRQASKPHSHHECGFEAEEPRVEDAPLFSHDSEAAPVRARSNRELDHFDRMDSYQLATLADRHVSEAFDRVIAHSLRGSAALKGRSMCQKFQQKVSACINSPASNSIWTFFILTNSIYLGVHLEITALDYDVAQKPVFFHIHLVYAILFTLEVILRLIGAGNFFRYIWGPNWHWNILDMFVVISSWVEMAVDFASGEARAANTNLRILRVLRIGRIARVLRIVRVVRLFRALRTLVASLMGTLKSLFWSFLLLGLVVYIFGILFLDVVLDYKESAGPDSIEFQHFIEMSKHFGVFCNSAIKAAENDTELMLHSIVQMRKESCFWFCLVYLSWVFSREEELREHVVKLFHSIDERGLGRVTISDFEKAYNTEAMQAFLHALQLGAVDAWTLFTSLDKDGDFEVSVDEFTERCLQLHGPAKSVDLFAVKLQKQLSFITEQLGARRQAAISKVAPQLGEHSLHPEELSGGSVYRRSFTTMEEHEMKAELPSMLDEVFKKHNSQVLSRLDTWLEHLDAKLDIWRMQIGTPHDLSSSTSAEVHVRFGDTVAEPEQHHLSLTHRSPTPDSYDLAKQDAFAKLGSHSQDLSGLRALDRAEQVAALVNSQAMGIFWALVILTNSIYLGIQLEWSAHHRTTASNPVFTTVHIVYAALFTVEALMYIFGILFTDVVLNYFLEHASDGDLEEYFGSLYLSIRFVPLGLAVESARGCYVCCPIGWHIDEGFGQMPSGTSLAEHSAATYLGTVDQLFRQIDTRRLGHVTIHEFEEHFDDQAVRAFFDYLQIGAMDAWTLFVSLDKDGDHTITADEFAERCVQLHGPARSADLYSMKLCQASR</sequence>
<keyword evidence="10" id="KW-1185">Reference proteome</keyword>
<evidence type="ECO:0000256" key="6">
    <source>
        <dbReference type="SAM" id="MobiDB-lite"/>
    </source>
</evidence>
<feature type="transmembrane region" description="Helical" evidence="7">
    <location>
        <begin position="182"/>
        <end position="200"/>
    </location>
</feature>
<feature type="domain" description="EF-hand" evidence="8">
    <location>
        <begin position="1325"/>
        <end position="1360"/>
    </location>
</feature>
<feature type="transmembrane region" description="Helical" evidence="7">
    <location>
        <begin position="367"/>
        <end position="387"/>
    </location>
</feature>
<dbReference type="Gene3D" id="1.10.238.10">
    <property type="entry name" value="EF-hand"/>
    <property type="match status" value="3"/>
</dbReference>
<keyword evidence="2 7" id="KW-0812">Transmembrane</keyword>
<feature type="transmembrane region" description="Helical" evidence="7">
    <location>
        <begin position="684"/>
        <end position="706"/>
    </location>
</feature>
<dbReference type="InterPro" id="IPR005821">
    <property type="entry name" value="Ion_trans_dom"/>
</dbReference>
<name>A0ABP0IFA3_9DINO</name>
<dbReference type="Pfam" id="PF00520">
    <property type="entry name" value="Ion_trans"/>
    <property type="match status" value="2"/>
</dbReference>
<evidence type="ECO:0000313" key="10">
    <source>
        <dbReference type="Proteomes" id="UP001642484"/>
    </source>
</evidence>
<evidence type="ECO:0000313" key="9">
    <source>
        <dbReference type="EMBL" id="CAK9001277.1"/>
    </source>
</evidence>
<dbReference type="Gene3D" id="1.10.287.70">
    <property type="match status" value="1"/>
</dbReference>
<dbReference type="InterPro" id="IPR018247">
    <property type="entry name" value="EF_Hand_1_Ca_BS"/>
</dbReference>
<dbReference type="InterPro" id="IPR027359">
    <property type="entry name" value="Volt_channel_dom_sf"/>
</dbReference>
<comment type="caution">
    <text evidence="9">The sequence shown here is derived from an EMBL/GenBank/DDBJ whole genome shotgun (WGS) entry which is preliminary data.</text>
</comment>
<evidence type="ECO:0000256" key="2">
    <source>
        <dbReference type="ARBA" id="ARBA00022692"/>
    </source>
</evidence>
<proteinExistence type="predicted"/>
<accession>A0ABP0IFA3</accession>
<dbReference type="InterPro" id="IPR011992">
    <property type="entry name" value="EF-hand-dom_pair"/>
</dbReference>
<feature type="transmembrane region" description="Helical" evidence="7">
    <location>
        <begin position="291"/>
        <end position="310"/>
    </location>
</feature>